<organism evidence="1 2">
    <name type="scientific">Cotesia glomerata</name>
    <name type="common">Lepidopteran parasitic wasp</name>
    <name type="synonym">Apanteles glomeratus</name>
    <dbReference type="NCBI Taxonomy" id="32391"/>
    <lineage>
        <taxon>Eukaryota</taxon>
        <taxon>Metazoa</taxon>
        <taxon>Ecdysozoa</taxon>
        <taxon>Arthropoda</taxon>
        <taxon>Hexapoda</taxon>
        <taxon>Insecta</taxon>
        <taxon>Pterygota</taxon>
        <taxon>Neoptera</taxon>
        <taxon>Endopterygota</taxon>
        <taxon>Hymenoptera</taxon>
        <taxon>Apocrita</taxon>
        <taxon>Ichneumonoidea</taxon>
        <taxon>Braconidae</taxon>
        <taxon>Microgastrinae</taxon>
        <taxon>Cotesia</taxon>
    </lineage>
</organism>
<dbReference type="AlphaFoldDB" id="A0AAV7IZ97"/>
<name>A0AAV7IZ97_COTGL</name>
<protein>
    <submittedName>
        <fullName evidence="1">Uncharacterized protein</fullName>
    </submittedName>
</protein>
<reference evidence="1 2" key="1">
    <citation type="journal article" date="2021" name="J. Hered.">
        <title>A chromosome-level genome assembly of the parasitoid wasp, Cotesia glomerata (Hymenoptera: Braconidae).</title>
        <authorList>
            <person name="Pinto B.J."/>
            <person name="Weis J.J."/>
            <person name="Gamble T."/>
            <person name="Ode P.J."/>
            <person name="Paul R."/>
            <person name="Zaspel J.M."/>
        </authorList>
    </citation>
    <scope>NUCLEOTIDE SEQUENCE [LARGE SCALE GENOMIC DNA]</scope>
    <source>
        <strain evidence="1">CgM1</strain>
    </source>
</reference>
<keyword evidence="2" id="KW-1185">Reference proteome</keyword>
<dbReference type="EMBL" id="JAHXZJ010000374">
    <property type="protein sequence ID" value="KAH0560156.1"/>
    <property type="molecule type" value="Genomic_DNA"/>
</dbReference>
<proteinExistence type="predicted"/>
<evidence type="ECO:0000313" key="2">
    <source>
        <dbReference type="Proteomes" id="UP000826195"/>
    </source>
</evidence>
<dbReference type="Proteomes" id="UP000826195">
    <property type="component" value="Unassembled WGS sequence"/>
</dbReference>
<comment type="caution">
    <text evidence="1">The sequence shown here is derived from an EMBL/GenBank/DDBJ whole genome shotgun (WGS) entry which is preliminary data.</text>
</comment>
<gene>
    <name evidence="1" type="ORF">KQX54_002064</name>
</gene>
<accession>A0AAV7IZ97</accession>
<evidence type="ECO:0000313" key="1">
    <source>
        <dbReference type="EMBL" id="KAH0560156.1"/>
    </source>
</evidence>
<sequence>MINSISQCAVDCRIESLSAVQSHTRGQVSSSNYLLHRLTRIRRMPEGGIPRNSPVNVVFIVVAAVPATAMAKGDRLMLLKVVHSKRLTLFAALQQLDAPPLLPNI</sequence>